<sequence>MDACYCALCDEYFCDQRERMYHIQRSADHPRCDDCDRRFLNKNVLRTHWAYSRGHNYCALCQMHFRSAAGLRVHIEKAPVHCDDSDEELDGTQQGDWSDGWEDRLGWDLYPDERPEEEDGDGGDHSWEHLDQFDMLDLGEADEEHGNGGGKEGDGDGESGEDGYAKVVEFECPVCRQKPDVVCATKCGHLFCATCIHQSFKRDAECPICRLEGLPAQLRRVYLTVTDDY</sequence>
<keyword evidence="2 4" id="KW-0863">Zinc-finger</keyword>
<dbReference type="SMART" id="SM00355">
    <property type="entry name" value="ZnF_C2H2"/>
    <property type="match status" value="3"/>
</dbReference>
<feature type="region of interest" description="Disordered" evidence="5">
    <location>
        <begin position="140"/>
        <end position="162"/>
    </location>
</feature>
<evidence type="ECO:0000256" key="2">
    <source>
        <dbReference type="ARBA" id="ARBA00022771"/>
    </source>
</evidence>
<dbReference type="Gene3D" id="3.30.40.10">
    <property type="entry name" value="Zinc/RING finger domain, C3HC4 (zinc finger)"/>
    <property type="match status" value="1"/>
</dbReference>
<evidence type="ECO:0000256" key="1">
    <source>
        <dbReference type="ARBA" id="ARBA00022723"/>
    </source>
</evidence>
<evidence type="ECO:0000259" key="6">
    <source>
        <dbReference type="PROSITE" id="PS50089"/>
    </source>
</evidence>
<organism evidence="7 8">
    <name type="scientific">Schizophyllum amplum</name>
    <dbReference type="NCBI Taxonomy" id="97359"/>
    <lineage>
        <taxon>Eukaryota</taxon>
        <taxon>Fungi</taxon>
        <taxon>Dikarya</taxon>
        <taxon>Basidiomycota</taxon>
        <taxon>Agaricomycotina</taxon>
        <taxon>Agaricomycetes</taxon>
        <taxon>Agaricomycetidae</taxon>
        <taxon>Agaricales</taxon>
        <taxon>Schizophyllaceae</taxon>
        <taxon>Schizophyllum</taxon>
    </lineage>
</organism>
<keyword evidence="3" id="KW-0862">Zinc</keyword>
<accession>A0A550CQS7</accession>
<dbReference type="InterPro" id="IPR013083">
    <property type="entry name" value="Znf_RING/FYVE/PHD"/>
</dbReference>
<dbReference type="Pfam" id="PF13639">
    <property type="entry name" value="zf-RING_2"/>
    <property type="match status" value="1"/>
</dbReference>
<proteinExistence type="predicted"/>
<dbReference type="GO" id="GO:0008270">
    <property type="term" value="F:zinc ion binding"/>
    <property type="evidence" value="ECO:0007669"/>
    <property type="project" value="UniProtKB-KW"/>
</dbReference>
<gene>
    <name evidence="7" type="ORF">BD626DRAFT_566182</name>
</gene>
<dbReference type="GO" id="GO:0033768">
    <property type="term" value="C:SUMO-targeted ubiquitin ligase complex"/>
    <property type="evidence" value="ECO:0007669"/>
    <property type="project" value="TreeGrafter"/>
</dbReference>
<dbReference type="PANTHER" id="PTHR47094">
    <property type="entry name" value="ELFLESS, ISOFORM B"/>
    <property type="match status" value="1"/>
</dbReference>
<dbReference type="PROSITE" id="PS00518">
    <property type="entry name" value="ZF_RING_1"/>
    <property type="match status" value="1"/>
</dbReference>
<dbReference type="GO" id="GO:0006511">
    <property type="term" value="P:ubiquitin-dependent protein catabolic process"/>
    <property type="evidence" value="ECO:0007669"/>
    <property type="project" value="TreeGrafter"/>
</dbReference>
<dbReference type="GO" id="GO:0032183">
    <property type="term" value="F:SUMO binding"/>
    <property type="evidence" value="ECO:0007669"/>
    <property type="project" value="TreeGrafter"/>
</dbReference>
<dbReference type="GO" id="GO:0061630">
    <property type="term" value="F:ubiquitin protein ligase activity"/>
    <property type="evidence" value="ECO:0007669"/>
    <property type="project" value="InterPro"/>
</dbReference>
<dbReference type="OrthoDB" id="6270329at2759"/>
<dbReference type="InterPro" id="IPR049627">
    <property type="entry name" value="SLX8"/>
</dbReference>
<evidence type="ECO:0000256" key="3">
    <source>
        <dbReference type="ARBA" id="ARBA00022833"/>
    </source>
</evidence>
<evidence type="ECO:0000256" key="5">
    <source>
        <dbReference type="SAM" id="MobiDB-lite"/>
    </source>
</evidence>
<dbReference type="GO" id="GO:0140082">
    <property type="term" value="F:SUMO-ubiquitin ligase activity"/>
    <property type="evidence" value="ECO:0007669"/>
    <property type="project" value="TreeGrafter"/>
</dbReference>
<dbReference type="InterPro" id="IPR017907">
    <property type="entry name" value="Znf_RING_CS"/>
</dbReference>
<evidence type="ECO:0000313" key="8">
    <source>
        <dbReference type="Proteomes" id="UP000320762"/>
    </source>
</evidence>
<dbReference type="SMART" id="SM00184">
    <property type="entry name" value="RING"/>
    <property type="match status" value="1"/>
</dbReference>
<evidence type="ECO:0000256" key="4">
    <source>
        <dbReference type="PROSITE-ProRule" id="PRU00175"/>
    </source>
</evidence>
<dbReference type="PANTHER" id="PTHR47094:SF1">
    <property type="entry name" value="RING-TYPE E3 UBIQUITIN TRANSFERASE"/>
    <property type="match status" value="1"/>
</dbReference>
<name>A0A550CQS7_9AGAR</name>
<protein>
    <recommendedName>
        <fullName evidence="6">RING-type domain-containing protein</fullName>
    </recommendedName>
</protein>
<dbReference type="EMBL" id="VDMD01000003">
    <property type="protein sequence ID" value="TRM67146.1"/>
    <property type="molecule type" value="Genomic_DNA"/>
</dbReference>
<dbReference type="PROSITE" id="PS50089">
    <property type="entry name" value="ZF_RING_2"/>
    <property type="match status" value="1"/>
</dbReference>
<dbReference type="InterPro" id="IPR001841">
    <property type="entry name" value="Znf_RING"/>
</dbReference>
<evidence type="ECO:0000313" key="7">
    <source>
        <dbReference type="EMBL" id="TRM67146.1"/>
    </source>
</evidence>
<dbReference type="AlphaFoldDB" id="A0A550CQS7"/>
<feature type="region of interest" description="Disordered" evidence="5">
    <location>
        <begin position="83"/>
        <end position="102"/>
    </location>
</feature>
<dbReference type="Gene3D" id="3.30.160.60">
    <property type="entry name" value="Classic Zinc Finger"/>
    <property type="match status" value="1"/>
</dbReference>
<dbReference type="SUPFAM" id="SSF57850">
    <property type="entry name" value="RING/U-box"/>
    <property type="match status" value="1"/>
</dbReference>
<dbReference type="Proteomes" id="UP000320762">
    <property type="component" value="Unassembled WGS sequence"/>
</dbReference>
<feature type="domain" description="RING-type" evidence="6">
    <location>
        <begin position="172"/>
        <end position="210"/>
    </location>
</feature>
<dbReference type="InterPro" id="IPR013087">
    <property type="entry name" value="Znf_C2H2_type"/>
</dbReference>
<comment type="caution">
    <text evidence="7">The sequence shown here is derived from an EMBL/GenBank/DDBJ whole genome shotgun (WGS) entry which is preliminary data.</text>
</comment>
<dbReference type="STRING" id="97359.A0A550CQS7"/>
<reference evidence="7 8" key="1">
    <citation type="journal article" date="2019" name="New Phytol.">
        <title>Comparative genomics reveals unique wood-decay strategies and fruiting body development in the Schizophyllaceae.</title>
        <authorList>
            <person name="Almasi E."/>
            <person name="Sahu N."/>
            <person name="Krizsan K."/>
            <person name="Balint B."/>
            <person name="Kovacs G.M."/>
            <person name="Kiss B."/>
            <person name="Cseklye J."/>
            <person name="Drula E."/>
            <person name="Henrissat B."/>
            <person name="Nagy I."/>
            <person name="Chovatia M."/>
            <person name="Adam C."/>
            <person name="LaButti K."/>
            <person name="Lipzen A."/>
            <person name="Riley R."/>
            <person name="Grigoriev I.V."/>
            <person name="Nagy L.G."/>
        </authorList>
    </citation>
    <scope>NUCLEOTIDE SEQUENCE [LARGE SCALE GENOMIC DNA]</scope>
    <source>
        <strain evidence="7 8">NL-1724</strain>
    </source>
</reference>
<keyword evidence="1" id="KW-0479">Metal-binding</keyword>
<keyword evidence="8" id="KW-1185">Reference proteome</keyword>